<evidence type="ECO:0000313" key="1">
    <source>
        <dbReference type="EMBL" id="USS87298.1"/>
    </source>
</evidence>
<protein>
    <submittedName>
        <fullName evidence="1">Uncharacterized protein</fullName>
    </submittedName>
</protein>
<organism evidence="1 2">
    <name type="scientific">Fructilactobacillus hinvesii</name>
    <dbReference type="NCBI Taxonomy" id="2940300"/>
    <lineage>
        <taxon>Bacteria</taxon>
        <taxon>Bacillati</taxon>
        <taxon>Bacillota</taxon>
        <taxon>Bacilli</taxon>
        <taxon>Lactobacillales</taxon>
        <taxon>Lactobacillaceae</taxon>
        <taxon>Fructilactobacillus</taxon>
    </lineage>
</organism>
<keyword evidence="2" id="KW-1185">Reference proteome</keyword>
<sequence length="294" mass="33353">MNDQQQGQLKQAEANLKAGQFAQATTTLLALYDESDDEAILAPLAQGLLGQHKVTEANRLIDDHFSYFVNHQLELMLEILVADQRFVAAHIIMEQLPAAQTEKLRGQLYQAEAATKPNGKIVRQFKHLGAFPVARQRQISEQAEQLPIDVYQAAVQQNLLDPDVHPVWRLQLLNNLMRLRISTPSSFLWIDGKQYQAVPSQLVDSTDSAAYHQLLDLLTTKYGQTDPIQQAQLQALMQVELQNLFPFVDQLVDNPEQWLTEFERQSRGELPEKATTTAGKWLNQVEMLMTNLID</sequence>
<dbReference type="Proteomes" id="UP001057025">
    <property type="component" value="Chromosome"/>
</dbReference>
<evidence type="ECO:0000313" key="2">
    <source>
        <dbReference type="Proteomes" id="UP001057025"/>
    </source>
</evidence>
<gene>
    <name evidence="1" type="ORF">M3M39_04030</name>
</gene>
<dbReference type="EMBL" id="CP097118">
    <property type="protein sequence ID" value="USS87298.1"/>
    <property type="molecule type" value="Genomic_DNA"/>
</dbReference>
<dbReference type="RefSeq" id="WP_252796596.1">
    <property type="nucleotide sequence ID" value="NZ_CP097118.1"/>
</dbReference>
<proteinExistence type="predicted"/>
<name>A0ABY5BUF6_9LACO</name>
<reference evidence="1" key="1">
    <citation type="submission" date="2022-05" db="EMBL/GenBank/DDBJ databases">
        <authorList>
            <person name="Oliphant S.A."/>
            <person name="Watson-Haigh N.S."/>
            <person name="Sumby K.M."/>
            <person name="Gardner J.M."/>
            <person name="Jiranek V."/>
        </authorList>
    </citation>
    <scope>NUCLEOTIDE SEQUENCE</scope>
    <source>
        <strain evidence="1">KI11_C11</strain>
    </source>
</reference>
<accession>A0ABY5BUF6</accession>